<comment type="caution">
    <text evidence="8">Lacks conserved residue(s) required for the propagation of feature annotation.</text>
</comment>
<proteinExistence type="inferred from homology"/>
<keyword evidence="5 8" id="KW-0560">Oxidoreductase</keyword>
<feature type="domain" description="Shikimate dehydrogenase substrate binding N-terminal" evidence="10">
    <location>
        <begin position="13"/>
        <end position="95"/>
    </location>
</feature>
<feature type="binding site" evidence="8">
    <location>
        <position position="93"/>
    </location>
    <ligand>
        <name>shikimate</name>
        <dbReference type="ChEBI" id="CHEBI:36208"/>
    </ligand>
</feature>
<dbReference type="InterPro" id="IPR036291">
    <property type="entry name" value="NAD(P)-bd_dom_sf"/>
</dbReference>
<organism evidence="12 13">
    <name type="scientific">Tolypothrix tenuis PCC 7101</name>
    <dbReference type="NCBI Taxonomy" id="231146"/>
    <lineage>
        <taxon>Bacteria</taxon>
        <taxon>Bacillati</taxon>
        <taxon>Cyanobacteriota</taxon>
        <taxon>Cyanophyceae</taxon>
        <taxon>Nostocales</taxon>
        <taxon>Tolypothrichaceae</taxon>
        <taxon>Tolypothrix</taxon>
    </lineage>
</organism>
<dbReference type="PANTHER" id="PTHR21089:SF1">
    <property type="entry name" value="BIFUNCTIONAL 3-DEHYDROQUINATE DEHYDRATASE_SHIKIMATE DEHYDROGENASE, CHLOROPLASTIC"/>
    <property type="match status" value="1"/>
</dbReference>
<comment type="subunit">
    <text evidence="8">Homodimer.</text>
</comment>
<dbReference type="InterPro" id="IPR041121">
    <property type="entry name" value="SDH_C"/>
</dbReference>
<keyword evidence="4 8" id="KW-0521">NADP</keyword>
<dbReference type="GO" id="GO:0008652">
    <property type="term" value="P:amino acid biosynthetic process"/>
    <property type="evidence" value="ECO:0007669"/>
    <property type="project" value="UniProtKB-KW"/>
</dbReference>
<evidence type="ECO:0000256" key="1">
    <source>
        <dbReference type="ARBA" id="ARBA00004871"/>
    </source>
</evidence>
<dbReference type="AlphaFoldDB" id="A0A1Z4N1G2"/>
<dbReference type="KEGG" id="ttq:NIES37_35380"/>
<accession>A0A1Z4N1G2</accession>
<evidence type="ECO:0000256" key="6">
    <source>
        <dbReference type="ARBA" id="ARBA00023141"/>
    </source>
</evidence>
<dbReference type="SUPFAM" id="SSF53223">
    <property type="entry name" value="Aminoacid dehydrogenase-like, N-terminal domain"/>
    <property type="match status" value="1"/>
</dbReference>
<keyword evidence="6 8" id="KW-0057">Aromatic amino acid biosynthesis</keyword>
<evidence type="ECO:0000256" key="5">
    <source>
        <dbReference type="ARBA" id="ARBA00023002"/>
    </source>
</evidence>
<dbReference type="SUPFAM" id="SSF51735">
    <property type="entry name" value="NAD(P)-binding Rossmann-fold domains"/>
    <property type="match status" value="1"/>
</dbReference>
<dbReference type="UniPathway" id="UPA00053">
    <property type="reaction ID" value="UER00087"/>
</dbReference>
<dbReference type="Gene3D" id="3.40.50.10860">
    <property type="entry name" value="Leucine Dehydrogenase, chain A, domain 1"/>
    <property type="match status" value="1"/>
</dbReference>
<dbReference type="GO" id="GO:0005829">
    <property type="term" value="C:cytosol"/>
    <property type="evidence" value="ECO:0007669"/>
    <property type="project" value="TreeGrafter"/>
</dbReference>
<dbReference type="GO" id="GO:0009073">
    <property type="term" value="P:aromatic amino acid family biosynthetic process"/>
    <property type="evidence" value="ECO:0007669"/>
    <property type="project" value="UniProtKB-KW"/>
</dbReference>
<dbReference type="InterPro" id="IPR011342">
    <property type="entry name" value="Shikimate_DH"/>
</dbReference>
<dbReference type="InterPro" id="IPR022893">
    <property type="entry name" value="Shikimate_DH_fam"/>
</dbReference>
<comment type="similarity">
    <text evidence="8">Belongs to the shikimate dehydrogenase family.</text>
</comment>
<sequence>MLHITGKTKLLGVIGHPVEHSLSPVMHNAAIAKLGLDFVYLPFPIAPENLADAIAGFAAVGVVGFSVTIPHKQAIMPLLAEITPIAQAIGAVNTVSRQNNQWVGTNTDIEGFISPLQTTYQQDWSQKAAVILGNGGAARAVVAGCQQLGFAEIHVVGRNQQRLAEFYDSWADSLVSANLQVHTWDKLTKLIPQANLLVNTTPIGMYPKVDESPVSATEIADLPANAIAYDLIYIPKPTQFLQLAQQQGAIAIDGLEMLVQQGAAALKLWLQQETVPVDVMRQALQNYLGLG</sequence>
<evidence type="ECO:0000256" key="3">
    <source>
        <dbReference type="ARBA" id="ARBA00022605"/>
    </source>
</evidence>
<dbReference type="Gene3D" id="3.40.50.720">
    <property type="entry name" value="NAD(P)-binding Rossmann-like Domain"/>
    <property type="match status" value="1"/>
</dbReference>
<dbReference type="InterPro" id="IPR013708">
    <property type="entry name" value="Shikimate_DH-bd_N"/>
</dbReference>
<feature type="binding site" evidence="8">
    <location>
        <position position="233"/>
    </location>
    <ligand>
        <name>shikimate</name>
        <dbReference type="ChEBI" id="CHEBI:36208"/>
    </ligand>
</feature>
<evidence type="ECO:0000259" key="11">
    <source>
        <dbReference type="Pfam" id="PF18317"/>
    </source>
</evidence>
<name>A0A1Z4N1G2_9CYAN</name>
<feature type="binding site" evidence="8">
    <location>
        <position position="231"/>
    </location>
    <ligand>
        <name>NADP(+)</name>
        <dbReference type="ChEBI" id="CHEBI:58349"/>
    </ligand>
</feature>
<feature type="binding site" evidence="8">
    <location>
        <position position="108"/>
    </location>
    <ligand>
        <name>shikimate</name>
        <dbReference type="ChEBI" id="CHEBI:36208"/>
    </ligand>
</feature>
<feature type="binding site" evidence="8">
    <location>
        <position position="254"/>
    </location>
    <ligand>
        <name>NADP(+)</name>
        <dbReference type="ChEBI" id="CHEBI:58349"/>
    </ligand>
</feature>
<feature type="active site" description="Proton acceptor" evidence="8">
    <location>
        <position position="72"/>
    </location>
</feature>
<dbReference type="Pfam" id="PF01488">
    <property type="entry name" value="Shikimate_DH"/>
    <property type="match status" value="1"/>
</dbReference>
<dbReference type="EC" id="1.1.1.25" evidence="2 8"/>
<evidence type="ECO:0000313" key="13">
    <source>
        <dbReference type="Proteomes" id="UP000218785"/>
    </source>
</evidence>
<dbReference type="Pfam" id="PF18317">
    <property type="entry name" value="SDH_C"/>
    <property type="match status" value="1"/>
</dbReference>
<evidence type="ECO:0000256" key="8">
    <source>
        <dbReference type="HAMAP-Rule" id="MF_00222"/>
    </source>
</evidence>
<keyword evidence="3 8" id="KW-0028">Amino-acid biosynthesis</keyword>
<dbReference type="EMBL" id="AP018248">
    <property type="protein sequence ID" value="BAY99555.1"/>
    <property type="molecule type" value="Genomic_DNA"/>
</dbReference>
<dbReference type="InterPro" id="IPR006151">
    <property type="entry name" value="Shikm_DH/Glu-tRNA_Rdtase"/>
</dbReference>
<evidence type="ECO:0000256" key="2">
    <source>
        <dbReference type="ARBA" id="ARBA00012962"/>
    </source>
</evidence>
<dbReference type="NCBIfam" id="NF001314">
    <property type="entry name" value="PRK00258.2-2"/>
    <property type="match status" value="1"/>
</dbReference>
<evidence type="ECO:0000313" key="12">
    <source>
        <dbReference type="EMBL" id="BAY99555.1"/>
    </source>
</evidence>
<feature type="domain" description="SDH C-terminal" evidence="11">
    <location>
        <begin position="254"/>
        <end position="285"/>
    </location>
</feature>
<dbReference type="Pfam" id="PF08501">
    <property type="entry name" value="Shikimate_dh_N"/>
    <property type="match status" value="1"/>
</dbReference>
<dbReference type="RefSeq" id="WP_096577775.1">
    <property type="nucleotide sequence ID" value="NZ_CAWNJS010000001.1"/>
</dbReference>
<keyword evidence="13" id="KW-1185">Reference proteome</keyword>
<feature type="domain" description="Quinate/shikimate 5-dehydrogenase/glutamyl-tRNA reductase" evidence="9">
    <location>
        <begin position="122"/>
        <end position="201"/>
    </location>
</feature>
<evidence type="ECO:0000256" key="7">
    <source>
        <dbReference type="ARBA" id="ARBA00049442"/>
    </source>
</evidence>
<dbReference type="HAMAP" id="MF_00222">
    <property type="entry name" value="Shikimate_DH_AroE"/>
    <property type="match status" value="1"/>
</dbReference>
<gene>
    <name evidence="8" type="primary">aroE</name>
    <name evidence="12" type="ORF">NIES37_35380</name>
</gene>
<reference evidence="12 13" key="1">
    <citation type="submission" date="2017-06" db="EMBL/GenBank/DDBJ databases">
        <title>Genome sequencing of cyanobaciteial culture collection at National Institute for Environmental Studies (NIES).</title>
        <authorList>
            <person name="Hirose Y."/>
            <person name="Shimura Y."/>
            <person name="Fujisawa T."/>
            <person name="Nakamura Y."/>
            <person name="Kawachi M."/>
        </authorList>
    </citation>
    <scope>NUCLEOTIDE SEQUENCE [LARGE SCALE GENOMIC DNA]</scope>
    <source>
        <strain evidence="12 13">NIES-37</strain>
    </source>
</reference>
<evidence type="ECO:0000259" key="9">
    <source>
        <dbReference type="Pfam" id="PF01488"/>
    </source>
</evidence>
<evidence type="ECO:0000259" key="10">
    <source>
        <dbReference type="Pfam" id="PF08501"/>
    </source>
</evidence>
<feature type="binding site" evidence="8">
    <location>
        <position position="68"/>
    </location>
    <ligand>
        <name>shikimate</name>
        <dbReference type="ChEBI" id="CHEBI:36208"/>
    </ligand>
</feature>
<evidence type="ECO:0000256" key="4">
    <source>
        <dbReference type="ARBA" id="ARBA00022857"/>
    </source>
</evidence>
<feature type="binding site" evidence="8">
    <location>
        <begin position="21"/>
        <end position="23"/>
    </location>
    <ligand>
        <name>shikimate</name>
        <dbReference type="ChEBI" id="CHEBI:36208"/>
    </ligand>
</feature>
<dbReference type="CDD" id="cd01065">
    <property type="entry name" value="NAD_bind_Shikimate_DH"/>
    <property type="match status" value="1"/>
</dbReference>
<comment type="catalytic activity">
    <reaction evidence="7 8">
        <text>shikimate + NADP(+) = 3-dehydroshikimate + NADPH + H(+)</text>
        <dbReference type="Rhea" id="RHEA:17737"/>
        <dbReference type="ChEBI" id="CHEBI:15378"/>
        <dbReference type="ChEBI" id="CHEBI:16630"/>
        <dbReference type="ChEBI" id="CHEBI:36208"/>
        <dbReference type="ChEBI" id="CHEBI:57783"/>
        <dbReference type="ChEBI" id="CHEBI:58349"/>
        <dbReference type="EC" id="1.1.1.25"/>
    </reaction>
</comment>
<dbReference type="PANTHER" id="PTHR21089">
    <property type="entry name" value="SHIKIMATE DEHYDROGENASE"/>
    <property type="match status" value="1"/>
</dbReference>
<dbReference type="GO" id="GO:0004764">
    <property type="term" value="F:shikimate 3-dehydrogenase (NADP+) activity"/>
    <property type="evidence" value="ECO:0007669"/>
    <property type="project" value="UniProtKB-UniRule"/>
</dbReference>
<feature type="binding site" evidence="8">
    <location>
        <position position="261"/>
    </location>
    <ligand>
        <name>shikimate</name>
        <dbReference type="ChEBI" id="CHEBI:36208"/>
    </ligand>
</feature>
<dbReference type="InterPro" id="IPR046346">
    <property type="entry name" value="Aminoacid_DH-like_N_sf"/>
</dbReference>
<feature type="binding site" evidence="8">
    <location>
        <begin position="133"/>
        <end position="137"/>
    </location>
    <ligand>
        <name>NADP(+)</name>
        <dbReference type="ChEBI" id="CHEBI:58349"/>
    </ligand>
</feature>
<comment type="pathway">
    <text evidence="1 8">Metabolic intermediate biosynthesis; chorismate biosynthesis; chorismate from D-erythrose 4-phosphate and phosphoenolpyruvate: step 4/7.</text>
</comment>
<dbReference type="Proteomes" id="UP000218785">
    <property type="component" value="Chromosome"/>
</dbReference>
<dbReference type="GO" id="GO:0019632">
    <property type="term" value="P:shikimate metabolic process"/>
    <property type="evidence" value="ECO:0007669"/>
    <property type="project" value="InterPro"/>
</dbReference>
<protein>
    <recommendedName>
        <fullName evidence="2 8">Shikimate dehydrogenase (NADP(+))</fullName>
        <shortName evidence="8">SDH</shortName>
        <ecNumber evidence="2 8">1.1.1.25</ecNumber>
    </recommendedName>
</protein>
<dbReference type="NCBIfam" id="TIGR00507">
    <property type="entry name" value="aroE"/>
    <property type="match status" value="1"/>
</dbReference>
<dbReference type="GO" id="GO:0009423">
    <property type="term" value="P:chorismate biosynthetic process"/>
    <property type="evidence" value="ECO:0007669"/>
    <property type="project" value="UniProtKB-UniRule"/>
</dbReference>
<dbReference type="GO" id="GO:0050661">
    <property type="term" value="F:NADP binding"/>
    <property type="evidence" value="ECO:0007669"/>
    <property type="project" value="InterPro"/>
</dbReference>
<comment type="function">
    <text evidence="8">Involved in the biosynthesis of the chorismate, which leads to the biosynthesis of aromatic amino acids. Catalyzes the reversible NADPH linked reduction of 3-dehydroshikimate (DHSA) to yield shikimate (SA).</text>
</comment>